<evidence type="ECO:0000256" key="1">
    <source>
        <dbReference type="SAM" id="MobiDB-lite"/>
    </source>
</evidence>
<evidence type="ECO:0008006" key="5">
    <source>
        <dbReference type="Google" id="ProtNLM"/>
    </source>
</evidence>
<dbReference type="AlphaFoldDB" id="A0A848M317"/>
<gene>
    <name evidence="3" type="ORF">HII30_05050</name>
</gene>
<dbReference type="PROSITE" id="PS51257">
    <property type="entry name" value="PROKAR_LIPOPROTEIN"/>
    <property type="match status" value="1"/>
</dbReference>
<organism evidence="3 4">
    <name type="scientific">Paenibacillus lemnae</name>
    <dbReference type="NCBI Taxonomy" id="1330551"/>
    <lineage>
        <taxon>Bacteria</taxon>
        <taxon>Bacillati</taxon>
        <taxon>Bacillota</taxon>
        <taxon>Bacilli</taxon>
        <taxon>Bacillales</taxon>
        <taxon>Paenibacillaceae</taxon>
        <taxon>Paenibacillus</taxon>
    </lineage>
</organism>
<feature type="region of interest" description="Disordered" evidence="1">
    <location>
        <begin position="25"/>
        <end position="83"/>
    </location>
</feature>
<reference evidence="3 4" key="1">
    <citation type="submission" date="2020-04" db="EMBL/GenBank/DDBJ databases">
        <title>Paenibacillus algicola sp. nov., a novel marine bacterium producing alginate lyase.</title>
        <authorList>
            <person name="Huang H."/>
        </authorList>
    </citation>
    <scope>NUCLEOTIDE SEQUENCE [LARGE SCALE GENOMIC DNA]</scope>
    <source>
        <strain evidence="3 4">L7-75</strain>
    </source>
</reference>
<feature type="chain" id="PRO_5039672999" description="Lipoprotein" evidence="2">
    <location>
        <begin position="21"/>
        <end position="180"/>
    </location>
</feature>
<evidence type="ECO:0000256" key="2">
    <source>
        <dbReference type="SAM" id="SignalP"/>
    </source>
</evidence>
<protein>
    <recommendedName>
        <fullName evidence="5">Lipoprotein</fullName>
    </recommendedName>
</protein>
<feature type="signal peptide" evidence="2">
    <location>
        <begin position="1"/>
        <end position="20"/>
    </location>
</feature>
<feature type="compositionally biased region" description="Acidic residues" evidence="1">
    <location>
        <begin position="53"/>
        <end position="66"/>
    </location>
</feature>
<dbReference type="RefSeq" id="WP_169503908.1">
    <property type="nucleotide sequence ID" value="NZ_JABBPN010000003.1"/>
</dbReference>
<sequence length="180" mass="20008">MTKIKTLFNALLLSSMIALTACGDGKNDTAAPDPAPVEDNVNTGETDTPANEDNMESNESGSEEADMPATGGSIPKPEGKDQEAGTLLLQQAQMYFDTPEEQYATFDQGTKDTMTSVMEITVELLSDEQKVFFNELIQLIKEEKREEAKDIYDQLTVTYDYEPVDLEKKAQEYKDSLENK</sequence>
<dbReference type="EMBL" id="JABBPN010000003">
    <property type="protein sequence ID" value="NMO95155.1"/>
    <property type="molecule type" value="Genomic_DNA"/>
</dbReference>
<evidence type="ECO:0000313" key="3">
    <source>
        <dbReference type="EMBL" id="NMO95155.1"/>
    </source>
</evidence>
<evidence type="ECO:0000313" key="4">
    <source>
        <dbReference type="Proteomes" id="UP000565468"/>
    </source>
</evidence>
<keyword evidence="2" id="KW-0732">Signal</keyword>
<dbReference type="Proteomes" id="UP000565468">
    <property type="component" value="Unassembled WGS sequence"/>
</dbReference>
<comment type="caution">
    <text evidence="3">The sequence shown here is derived from an EMBL/GenBank/DDBJ whole genome shotgun (WGS) entry which is preliminary data.</text>
</comment>
<keyword evidence="4" id="KW-1185">Reference proteome</keyword>
<accession>A0A848M317</accession>
<proteinExistence type="predicted"/>
<name>A0A848M317_PAELE</name>
<feature type="compositionally biased region" description="Polar residues" evidence="1">
    <location>
        <begin position="40"/>
        <end position="51"/>
    </location>
</feature>